<organism evidence="12 13">
    <name type="scientific">Pseudomonas fontis</name>
    <dbReference type="NCBI Taxonomy" id="2942633"/>
    <lineage>
        <taxon>Bacteria</taxon>
        <taxon>Pseudomonadati</taxon>
        <taxon>Pseudomonadota</taxon>
        <taxon>Gammaproteobacteria</taxon>
        <taxon>Pseudomonadales</taxon>
        <taxon>Pseudomonadaceae</taxon>
        <taxon>Pseudomonas</taxon>
    </lineage>
</organism>
<evidence type="ECO:0000313" key="13">
    <source>
        <dbReference type="Proteomes" id="UP001148203"/>
    </source>
</evidence>
<dbReference type="Pfam" id="PF12019">
    <property type="entry name" value="GspH"/>
    <property type="match status" value="1"/>
</dbReference>
<evidence type="ECO:0000256" key="9">
    <source>
        <dbReference type="ARBA" id="ARBA00025772"/>
    </source>
</evidence>
<keyword evidence="7" id="KW-1133">Transmembrane helix</keyword>
<evidence type="ECO:0000256" key="7">
    <source>
        <dbReference type="ARBA" id="ARBA00022989"/>
    </source>
</evidence>
<comment type="subcellular location">
    <subcellularLocation>
        <location evidence="1">Cell inner membrane</location>
        <topology evidence="1">Single-pass membrane protein</topology>
    </subcellularLocation>
</comment>
<dbReference type="Gene3D" id="3.55.40.10">
    <property type="entry name" value="minor pseudopilin epsh domain"/>
    <property type="match status" value="1"/>
</dbReference>
<accession>A0ABT5NUP6</accession>
<dbReference type="EMBL" id="JAMDGY010000043">
    <property type="protein sequence ID" value="MDD0991904.1"/>
    <property type="molecule type" value="Genomic_DNA"/>
</dbReference>
<keyword evidence="4" id="KW-0488">Methylation</keyword>
<evidence type="ECO:0000256" key="4">
    <source>
        <dbReference type="ARBA" id="ARBA00022481"/>
    </source>
</evidence>
<dbReference type="Proteomes" id="UP001148203">
    <property type="component" value="Unassembled WGS sequence"/>
</dbReference>
<name>A0ABT5NUP6_9PSED</name>
<evidence type="ECO:0000256" key="1">
    <source>
        <dbReference type="ARBA" id="ARBA00004377"/>
    </source>
</evidence>
<comment type="similarity">
    <text evidence="9">Belongs to the GSP H family.</text>
</comment>
<evidence type="ECO:0000259" key="11">
    <source>
        <dbReference type="Pfam" id="PF12019"/>
    </source>
</evidence>
<sequence>MRQQGVTLIQLAAAVGLLMLLTKLAMPTYTRMNMDLQQQVAAELLAQALRTARSEALLRNQVVRVSPREGLWQKGWQIALEEDGADLLREVTLSGRVRIVGNQPVAQQVRFSGLGVALQAGGAFQAGTLHICESPGTRSVYQVVLSRSGKVSLRQALKEQPLCAAAGSDQ</sequence>
<feature type="domain" description="General secretion pathway GspH" evidence="11">
    <location>
        <begin position="41"/>
        <end position="149"/>
    </location>
</feature>
<keyword evidence="8" id="KW-0472">Membrane</keyword>
<evidence type="ECO:0000256" key="5">
    <source>
        <dbReference type="ARBA" id="ARBA00022519"/>
    </source>
</evidence>
<evidence type="ECO:0000256" key="10">
    <source>
        <dbReference type="ARBA" id="ARBA00030775"/>
    </source>
</evidence>
<dbReference type="RefSeq" id="WP_273910689.1">
    <property type="nucleotide sequence ID" value="NZ_JAMDGX010000032.1"/>
</dbReference>
<keyword evidence="3" id="KW-1003">Cell membrane</keyword>
<gene>
    <name evidence="12" type="ORF">M5G11_15305</name>
</gene>
<evidence type="ECO:0000256" key="2">
    <source>
        <dbReference type="ARBA" id="ARBA00021549"/>
    </source>
</evidence>
<evidence type="ECO:0000256" key="3">
    <source>
        <dbReference type="ARBA" id="ARBA00022475"/>
    </source>
</evidence>
<evidence type="ECO:0000256" key="6">
    <source>
        <dbReference type="ARBA" id="ARBA00022692"/>
    </source>
</evidence>
<proteinExistence type="inferred from homology"/>
<dbReference type="InterPro" id="IPR045584">
    <property type="entry name" value="Pilin-like"/>
</dbReference>
<dbReference type="SUPFAM" id="SSF54523">
    <property type="entry name" value="Pili subunits"/>
    <property type="match status" value="1"/>
</dbReference>
<evidence type="ECO:0000313" key="12">
    <source>
        <dbReference type="EMBL" id="MDD0991904.1"/>
    </source>
</evidence>
<keyword evidence="6" id="KW-0812">Transmembrane</keyword>
<keyword evidence="13" id="KW-1185">Reference proteome</keyword>
<reference evidence="12 13" key="1">
    <citation type="submission" date="2022-05" db="EMBL/GenBank/DDBJ databases">
        <title>Novel Pseudomonas spp. Isolated from a Rainbow Trout Aquaculture Facility.</title>
        <authorList>
            <person name="Testerman T."/>
            <person name="Graf J."/>
        </authorList>
    </citation>
    <scope>NUCLEOTIDE SEQUENCE [LARGE SCALE GENOMIC DNA]</scope>
    <source>
        <strain evidence="12 13">ID681</strain>
    </source>
</reference>
<evidence type="ECO:0000256" key="8">
    <source>
        <dbReference type="ARBA" id="ARBA00023136"/>
    </source>
</evidence>
<dbReference type="InterPro" id="IPR022346">
    <property type="entry name" value="T2SS_GspH"/>
</dbReference>
<keyword evidence="5" id="KW-0997">Cell inner membrane</keyword>
<protein>
    <recommendedName>
        <fullName evidence="2">Type II secretion system protein H</fullName>
    </recommendedName>
    <alternativeName>
        <fullName evidence="10">General secretion pathway protein H</fullName>
    </alternativeName>
</protein>
<comment type="caution">
    <text evidence="12">The sequence shown here is derived from an EMBL/GenBank/DDBJ whole genome shotgun (WGS) entry which is preliminary data.</text>
</comment>